<dbReference type="Proteomes" id="UP000076078">
    <property type="component" value="Unassembled WGS sequence"/>
</dbReference>
<proteinExistence type="predicted"/>
<evidence type="ECO:0000313" key="1">
    <source>
        <dbReference type="EMBL" id="KYR02114.1"/>
    </source>
</evidence>
<dbReference type="EMBL" id="LODT01000004">
    <property type="protein sequence ID" value="KYR02114.1"/>
    <property type="molecule type" value="Genomic_DNA"/>
</dbReference>
<comment type="caution">
    <text evidence="1">The sequence shown here is derived from an EMBL/GenBank/DDBJ whole genome shotgun (WGS) entry which is preliminary data.</text>
</comment>
<evidence type="ECO:0000313" key="2">
    <source>
        <dbReference type="Proteomes" id="UP000076078"/>
    </source>
</evidence>
<protein>
    <recommendedName>
        <fullName evidence="3">F-box domain-containing protein</fullName>
    </recommendedName>
</protein>
<dbReference type="AlphaFoldDB" id="A0A152A7E5"/>
<sequence length="1066" mass="125897">MIRQDVSLQLNYKQYLSKDLSPLTTNLIMDTLISDYNNKYLWEEEFFQYISTIQPTILEFDFKIFDIFEKTHDISPLNLKYIFEKYLKSNCVTHQIFIYSFISQLSLPTYYWSNSIIYSFLLNGLTNDNQSVRIFALKCFLHAYFDLKPIDVLNLTIICLNKKFKYKTMKVVLVMFIDLVEDCNNLISKDSSLFDSIYNNYINHLKSETDIKFICKLVEFTSKYMYTPIKKLKHLVPNILLLIPDILEVKYLPKLFHLIGNSLIDGVVEKFLNQVSVTKIPKDIGDIIPITSGTLKYYLKNGRIFQLVHSNPIQFISMIKRYSVFFNQDQFDRIYNYLSQSKCEESKEALNQLVKNNLEKMKIHHLGYLDGIVANDLIMGIFQLLESGILVSDLYSVDQNSTPIFYNSFIMAFTSSTNNFSILEFIRNIPNFFPFILNLGRVELIESIFEKVETELKVLYSNIKIMQLDSFNTEILDPLKLVPVVSPKDKADEIISKYIFDINQVIDESYLDLLSKCISNIYLDKLISDKISFPRFLQNLLGYSIDNTKITALQYQLLVRVSLNIGYGMKIFDFLFPHNRFNSKTDVIVELIDTGKFFRIIGDGLILEFIEHTVNYIPRYLFKKVLLKYPLLVKSNIEFFKRNSIRNHLDIDFKWEIKYTQNQNLYPLLDESQEELESIVKKIPKTFSNEFIYRILSRFPDEDCSNLALVSKQFFDVTSRVLEREYTKIVRKVDNVYHTMKISERKRYLLYRDGVSACRLSDLANRFPYIWNFQIQHLVMDIMLPNENLLFLPFLKSMVMENLTNDPLFQGYQYPLGHVRNTIEEIVIHYIDDRSKSLVLEFLLNFFTRKSNLKVLEIHFNQLINLETLTLVKKFKKKYQWLKKLYLSLTIDSIESYEMLPMYDQFDKIVFRNISQYNIVLNLPNNNNNTLTSISIDDLQVNQNSINFLSLKSVKYFSLKVTLNNIITILETQPKEVFGNLSVEEIKLEIHHQLEMKSFEIEKLKLFNSNIDLKQKIQQIFKMLNNFKELKKLTIHNHHLELIDDYQQSIDMGKFTTIDNKTFYKV</sequence>
<keyword evidence="2" id="KW-1185">Reference proteome</keyword>
<gene>
    <name evidence="1" type="ORF">DLAC_00914</name>
</gene>
<evidence type="ECO:0008006" key="3">
    <source>
        <dbReference type="Google" id="ProtNLM"/>
    </source>
</evidence>
<reference evidence="1 2" key="1">
    <citation type="submission" date="2015-12" db="EMBL/GenBank/DDBJ databases">
        <title>Dictyostelia acquired genes for synthesis and detection of signals that induce cell-type specialization by lateral gene transfer from prokaryotes.</title>
        <authorList>
            <person name="Gloeckner G."/>
            <person name="Schaap P."/>
        </authorList>
    </citation>
    <scope>NUCLEOTIDE SEQUENCE [LARGE SCALE GENOMIC DNA]</scope>
    <source>
        <strain evidence="1 2">TK</strain>
    </source>
</reference>
<name>A0A152A7E5_TIELA</name>
<organism evidence="1 2">
    <name type="scientific">Tieghemostelium lacteum</name>
    <name type="common">Slime mold</name>
    <name type="synonym">Dictyostelium lacteum</name>
    <dbReference type="NCBI Taxonomy" id="361077"/>
    <lineage>
        <taxon>Eukaryota</taxon>
        <taxon>Amoebozoa</taxon>
        <taxon>Evosea</taxon>
        <taxon>Eumycetozoa</taxon>
        <taxon>Dictyostelia</taxon>
        <taxon>Dictyosteliales</taxon>
        <taxon>Raperosteliaceae</taxon>
        <taxon>Tieghemostelium</taxon>
    </lineage>
</organism>
<accession>A0A152A7E5</accession>
<dbReference type="InParanoid" id="A0A152A7E5"/>